<dbReference type="Proteomes" id="UP000031246">
    <property type="component" value="Unassembled WGS sequence"/>
</dbReference>
<keyword evidence="2" id="KW-1185">Reference proteome</keyword>
<accession>A0A0C1DCB0</accession>
<dbReference type="PROSITE" id="PS51257">
    <property type="entry name" value="PROKAR_LIPOPROTEIN"/>
    <property type="match status" value="1"/>
</dbReference>
<evidence type="ECO:0008006" key="3">
    <source>
        <dbReference type="Google" id="ProtNLM"/>
    </source>
</evidence>
<sequence>MVGKNVFFEYVKLVLMSIGLLTFCSCKAPLKNRSEVFSYIDEERNGLVKSNQSNGIDCKVNFLPWQLQASNKSQSEIAINEKTKNTFKSQYYFLISFSKDKKELLRQLSANEYSEMVQTLAFRMTDYIKIRLADGKVIKPLSCLFQQTYGLSNANQLLVIFNQADFKTEETFTILINEFGFRTGNLSFSFELNQQQKLQELLPS</sequence>
<comment type="caution">
    <text evidence="1">The sequence shown here is derived from an EMBL/GenBank/DDBJ whole genome shotgun (WGS) entry which is preliminary data.</text>
</comment>
<evidence type="ECO:0000313" key="2">
    <source>
        <dbReference type="Proteomes" id="UP000031246"/>
    </source>
</evidence>
<reference evidence="1 2" key="1">
    <citation type="submission" date="2014-10" db="EMBL/GenBank/DDBJ databases">
        <title>Pedobacter Kyungheensis.</title>
        <authorList>
            <person name="Anderson B.M."/>
            <person name="Newman J.D."/>
        </authorList>
    </citation>
    <scope>NUCLEOTIDE SEQUENCE [LARGE SCALE GENOMIC DNA]</scope>
    <source>
        <strain evidence="1 2">KACC 16221</strain>
    </source>
</reference>
<protein>
    <recommendedName>
        <fullName evidence="3">Lipoprotein</fullName>
    </recommendedName>
</protein>
<dbReference type="EMBL" id="JSYN01000006">
    <property type="protein sequence ID" value="KIA95231.1"/>
    <property type="molecule type" value="Genomic_DNA"/>
</dbReference>
<dbReference type="AlphaFoldDB" id="A0A0C1DCB0"/>
<gene>
    <name evidence="1" type="ORF">OC25_07925</name>
</gene>
<name>A0A0C1DCB0_9SPHI</name>
<evidence type="ECO:0000313" key="1">
    <source>
        <dbReference type="EMBL" id="KIA95231.1"/>
    </source>
</evidence>
<proteinExistence type="predicted"/>
<organism evidence="1 2">
    <name type="scientific">Pedobacter kyungheensis</name>
    <dbReference type="NCBI Taxonomy" id="1069985"/>
    <lineage>
        <taxon>Bacteria</taxon>
        <taxon>Pseudomonadati</taxon>
        <taxon>Bacteroidota</taxon>
        <taxon>Sphingobacteriia</taxon>
        <taxon>Sphingobacteriales</taxon>
        <taxon>Sphingobacteriaceae</taxon>
        <taxon>Pedobacter</taxon>
    </lineage>
</organism>